<dbReference type="Pfam" id="PF22666">
    <property type="entry name" value="Glyco_hydro_2_N2"/>
    <property type="match status" value="1"/>
</dbReference>
<accession>F0YKL8</accession>
<dbReference type="InterPro" id="IPR050887">
    <property type="entry name" value="Beta-mannosidase_GH2"/>
</dbReference>
<evidence type="ECO:0000259" key="9">
    <source>
        <dbReference type="Pfam" id="PF22666"/>
    </source>
</evidence>
<evidence type="ECO:0000313" key="11">
    <source>
        <dbReference type="Proteomes" id="UP000002729"/>
    </source>
</evidence>
<evidence type="ECO:0000256" key="1">
    <source>
        <dbReference type="ARBA" id="ARBA00000829"/>
    </source>
</evidence>
<dbReference type="InterPro" id="IPR054593">
    <property type="entry name" value="Beta-mannosidase-like_N2"/>
</dbReference>
<keyword evidence="5" id="KW-0326">Glycosidase</keyword>
<dbReference type="InterPro" id="IPR008979">
    <property type="entry name" value="Galactose-bd-like_sf"/>
</dbReference>
<keyword evidence="11" id="KW-1185">Reference proteome</keyword>
<dbReference type="OrthoDB" id="2866996at2759"/>
<evidence type="ECO:0000256" key="2">
    <source>
        <dbReference type="ARBA" id="ARBA00012754"/>
    </source>
</evidence>
<dbReference type="eggNOG" id="KOG2230">
    <property type="taxonomic scope" value="Eukaryota"/>
</dbReference>
<dbReference type="Pfam" id="PF17753">
    <property type="entry name" value="Ig_mannosidase"/>
    <property type="match status" value="1"/>
</dbReference>
<dbReference type="InterPro" id="IPR013783">
    <property type="entry name" value="Ig-like_fold"/>
</dbReference>
<evidence type="ECO:0000259" key="7">
    <source>
        <dbReference type="Pfam" id="PF00703"/>
    </source>
</evidence>
<dbReference type="Gene3D" id="3.20.20.80">
    <property type="entry name" value="Glycosidases"/>
    <property type="match status" value="1"/>
</dbReference>
<dbReference type="Gene3D" id="2.60.120.260">
    <property type="entry name" value="Galactose-binding domain-like"/>
    <property type="match status" value="1"/>
</dbReference>
<dbReference type="GeneID" id="20226150"/>
<dbReference type="PANTHER" id="PTHR43730:SF1">
    <property type="entry name" value="BETA-MANNOSIDASE"/>
    <property type="match status" value="1"/>
</dbReference>
<dbReference type="PANTHER" id="PTHR43730">
    <property type="entry name" value="BETA-MANNOSIDASE"/>
    <property type="match status" value="1"/>
</dbReference>
<dbReference type="InterPro" id="IPR041625">
    <property type="entry name" value="Beta-mannosidase_Ig"/>
</dbReference>
<dbReference type="Proteomes" id="UP000002729">
    <property type="component" value="Unassembled WGS sequence"/>
</dbReference>
<dbReference type="Gene3D" id="2.60.40.10">
    <property type="entry name" value="Immunoglobulins"/>
    <property type="match status" value="2"/>
</dbReference>
<keyword evidence="3" id="KW-0378">Hydrolase</keyword>
<dbReference type="InParanoid" id="F0YKL8"/>
<evidence type="ECO:0000256" key="6">
    <source>
        <dbReference type="SAM" id="SignalP"/>
    </source>
</evidence>
<evidence type="ECO:0000313" key="10">
    <source>
        <dbReference type="EMBL" id="EGB04373.1"/>
    </source>
</evidence>
<evidence type="ECO:0000256" key="5">
    <source>
        <dbReference type="ARBA" id="ARBA00023295"/>
    </source>
</evidence>
<feature type="chain" id="PRO_5003264753" description="beta-mannosidase" evidence="6">
    <location>
        <begin position="18"/>
        <end position="926"/>
    </location>
</feature>
<evidence type="ECO:0000256" key="4">
    <source>
        <dbReference type="ARBA" id="ARBA00023180"/>
    </source>
</evidence>
<keyword evidence="4" id="KW-0325">Glycoprotein</keyword>
<keyword evidence="6" id="KW-0732">Signal</keyword>
<proteinExistence type="predicted"/>
<dbReference type="KEGG" id="aaf:AURANDRAFT_67274"/>
<evidence type="ECO:0000259" key="8">
    <source>
        <dbReference type="Pfam" id="PF17753"/>
    </source>
</evidence>
<evidence type="ECO:0000256" key="3">
    <source>
        <dbReference type="ARBA" id="ARBA00022801"/>
    </source>
</evidence>
<dbReference type="InterPro" id="IPR006102">
    <property type="entry name" value="Ig-like_GH2"/>
</dbReference>
<feature type="domain" description="Beta-mannosidase-like galactose-binding" evidence="9">
    <location>
        <begin position="55"/>
        <end position="193"/>
    </location>
</feature>
<dbReference type="SUPFAM" id="SSF51445">
    <property type="entry name" value="(Trans)glycosidases"/>
    <property type="match status" value="1"/>
</dbReference>
<dbReference type="GO" id="GO:0005975">
    <property type="term" value="P:carbohydrate metabolic process"/>
    <property type="evidence" value="ECO:0007669"/>
    <property type="project" value="InterPro"/>
</dbReference>
<comment type="catalytic activity">
    <reaction evidence="1">
        <text>Hydrolysis of terminal, non-reducing beta-D-mannose residues in beta-D-mannosides.</text>
        <dbReference type="EC" id="3.2.1.25"/>
    </reaction>
</comment>
<dbReference type="OMA" id="SISYMPC"/>
<feature type="domain" description="Glycoside hydrolase family 2 immunoglobulin-like beta-sandwich" evidence="7">
    <location>
        <begin position="248"/>
        <end position="334"/>
    </location>
</feature>
<feature type="domain" description="Beta-mannosidase Ig-fold" evidence="8">
    <location>
        <begin position="857"/>
        <end position="920"/>
    </location>
</feature>
<reference evidence="10 11" key="1">
    <citation type="journal article" date="2011" name="Proc. Natl. Acad. Sci. U.S.A.">
        <title>Niche of harmful alga Aureococcus anophagefferens revealed through ecogenomics.</title>
        <authorList>
            <person name="Gobler C.J."/>
            <person name="Berry D.L."/>
            <person name="Dyhrman S.T."/>
            <person name="Wilhelm S.W."/>
            <person name="Salamov A."/>
            <person name="Lobanov A.V."/>
            <person name="Zhang Y."/>
            <person name="Collier J.L."/>
            <person name="Wurch L.L."/>
            <person name="Kustka A.B."/>
            <person name="Dill B.D."/>
            <person name="Shah M."/>
            <person name="VerBerkmoes N.C."/>
            <person name="Kuo A."/>
            <person name="Terry A."/>
            <person name="Pangilinan J."/>
            <person name="Lindquist E.A."/>
            <person name="Lucas S."/>
            <person name="Paulsen I.T."/>
            <person name="Hattenrath-Lehmann T.K."/>
            <person name="Talmage S.C."/>
            <person name="Walker E.A."/>
            <person name="Koch F."/>
            <person name="Burson A.M."/>
            <person name="Marcoval M.A."/>
            <person name="Tang Y.Z."/>
            <person name="Lecleir G.R."/>
            <person name="Coyne K.J."/>
            <person name="Berg G.M."/>
            <person name="Bertrand E.M."/>
            <person name="Saito M.A."/>
            <person name="Gladyshev V.N."/>
            <person name="Grigoriev I.V."/>
        </authorList>
    </citation>
    <scope>NUCLEOTIDE SEQUENCE [LARGE SCALE GENOMIC DNA]</scope>
    <source>
        <strain evidence="11">CCMP 1984</strain>
    </source>
</reference>
<dbReference type="SUPFAM" id="SSF49785">
    <property type="entry name" value="Galactose-binding domain-like"/>
    <property type="match status" value="1"/>
</dbReference>
<dbReference type="RefSeq" id="XP_009040930.1">
    <property type="nucleotide sequence ID" value="XM_009042682.1"/>
</dbReference>
<dbReference type="GO" id="GO:0004567">
    <property type="term" value="F:beta-mannosidase activity"/>
    <property type="evidence" value="ECO:0007669"/>
    <property type="project" value="UniProtKB-EC"/>
</dbReference>
<dbReference type="InterPro" id="IPR036156">
    <property type="entry name" value="Beta-gal/glucu_dom_sf"/>
</dbReference>
<dbReference type="EMBL" id="GL833152">
    <property type="protein sequence ID" value="EGB04373.1"/>
    <property type="molecule type" value="Genomic_DNA"/>
</dbReference>
<gene>
    <name evidence="10" type="ORF">AURANDRAFT_67274</name>
</gene>
<name>F0YKL8_AURAN</name>
<sequence>MLLMRVVWWLLLSRALAQTAEPPVGAAQIAPITRALAQTAEPPVGAAQIAPITHWTASSSTGLALRQVSVPGDLISDLERNNIIGDPLYERTFLEGEPLWNEATWTYAATFAGSPAARATLVFEGVKMHAVVSVNGVVVGAAADQFLRYAFDLRNATRDLLRATNVVEVAFAPGEDVGGRFMACTGGWDWAPYSHTFLNGSHTFSKGLWREVYLATSPGVVVDHVSPSIAYKGAYPTARLADGGHGGFRVDVRVHVSADRRAPAKISLRTAWGAAAAADVVLEAGASTVSLSVDADDVRLWWPSGLGAQPLYGLNVTVAAGGADVVVRRRVGFRYFALVTGDDTDPAYVAAAADETGTASHGMYFRVNGVAFFARGANVIPMEELEGRATAAAYRRMVASARDARFNTLRVWGGGIFFPFAFYDACDELGLLVYHDLQYAQEGHAPAATATQEAELRHQVRRLSARRRAHASIAIWDGCNECQVLMHTPTAIYATFALRVVAEEDRSRSVWPSCPARGWASGVRRLDARPTGEPLVTLNLSSPEIETHGPYQHGTGFPAVNGASAYESFDPKLPVPISTSAVGLQHPNVFASEFGVIAYSSFESTAPTLAEAHWGLHGGEPSDACTSEFANTCAGTNVMAERNYPCDNLIGVYFNNETSLDPYLNATGEARFKRQLYQCLLSHALWTKATIEARRSRNELGCLVWQLNEIWPTGGWGSLEYGTVGHTPGQVLGGRWKPLHYWYKRFLYGDVLATCGAGGCYVRNDRGGAPFDGTVVVEALDLASGRLSHVQTERADLGPGPAAIHFFDLARDVDGAREILVISCVEQGEVVARNEAPFATPGRLALPAARVALSVANDTVSLSTNATALYVTLTTLANGAFDDNSFLLLPSEPRSVRFLPFDSFDAALLARSLRVEHLAENQGLGV</sequence>
<dbReference type="Pfam" id="PF00703">
    <property type="entry name" value="Glyco_hydro_2"/>
    <property type="match status" value="1"/>
</dbReference>
<organism evidence="11">
    <name type="scientific">Aureococcus anophagefferens</name>
    <name type="common">Harmful bloom alga</name>
    <dbReference type="NCBI Taxonomy" id="44056"/>
    <lineage>
        <taxon>Eukaryota</taxon>
        <taxon>Sar</taxon>
        <taxon>Stramenopiles</taxon>
        <taxon>Ochrophyta</taxon>
        <taxon>Pelagophyceae</taxon>
        <taxon>Pelagomonadales</taxon>
        <taxon>Pelagomonadaceae</taxon>
        <taxon>Aureococcus</taxon>
    </lineage>
</organism>
<feature type="signal peptide" evidence="6">
    <location>
        <begin position="1"/>
        <end position="17"/>
    </location>
</feature>
<dbReference type="InterPro" id="IPR017853">
    <property type="entry name" value="GH"/>
</dbReference>
<protein>
    <recommendedName>
        <fullName evidence="2">beta-mannosidase</fullName>
        <ecNumber evidence="2">3.2.1.25</ecNumber>
    </recommendedName>
</protein>
<dbReference type="SUPFAM" id="SSF49303">
    <property type="entry name" value="beta-Galactosidase/glucuronidase domain"/>
    <property type="match status" value="2"/>
</dbReference>
<dbReference type="AlphaFoldDB" id="F0YKL8"/>
<dbReference type="GO" id="GO:0006516">
    <property type="term" value="P:glycoprotein catabolic process"/>
    <property type="evidence" value="ECO:0007669"/>
    <property type="project" value="TreeGrafter"/>
</dbReference>
<dbReference type="EC" id="3.2.1.25" evidence="2"/>